<dbReference type="InterPro" id="IPR011010">
    <property type="entry name" value="DNA_brk_join_enz"/>
</dbReference>
<dbReference type="Proteomes" id="UP001594351">
    <property type="component" value="Unassembled WGS sequence"/>
</dbReference>
<dbReference type="InterPro" id="IPR044068">
    <property type="entry name" value="CB"/>
</dbReference>
<accession>A0ABV6Z293</accession>
<protein>
    <submittedName>
        <fullName evidence="7">Site-specific tyrosine recombinase XerC</fullName>
    </submittedName>
</protein>
<evidence type="ECO:0000256" key="4">
    <source>
        <dbReference type="PROSITE-ProRule" id="PRU01248"/>
    </source>
</evidence>
<keyword evidence="8" id="KW-1185">Reference proteome</keyword>
<comment type="similarity">
    <text evidence="1">Belongs to the 'phage' integrase family.</text>
</comment>
<evidence type="ECO:0000256" key="2">
    <source>
        <dbReference type="ARBA" id="ARBA00023125"/>
    </source>
</evidence>
<dbReference type="PROSITE" id="PS51900">
    <property type="entry name" value="CB"/>
    <property type="match status" value="1"/>
</dbReference>
<dbReference type="PANTHER" id="PTHR30349">
    <property type="entry name" value="PHAGE INTEGRASE-RELATED"/>
    <property type="match status" value="1"/>
</dbReference>
<keyword evidence="3" id="KW-0233">DNA recombination</keyword>
<dbReference type="SUPFAM" id="SSF56349">
    <property type="entry name" value="DNA breaking-rejoining enzymes"/>
    <property type="match status" value="1"/>
</dbReference>
<evidence type="ECO:0000256" key="3">
    <source>
        <dbReference type="ARBA" id="ARBA00023172"/>
    </source>
</evidence>
<evidence type="ECO:0000313" key="8">
    <source>
        <dbReference type="Proteomes" id="UP001594351"/>
    </source>
</evidence>
<dbReference type="InterPro" id="IPR002104">
    <property type="entry name" value="Integrase_catalytic"/>
</dbReference>
<feature type="domain" description="Core-binding (CB)" evidence="6">
    <location>
        <begin position="8"/>
        <end position="99"/>
    </location>
</feature>
<dbReference type="InterPro" id="IPR050090">
    <property type="entry name" value="Tyrosine_recombinase_XerCD"/>
</dbReference>
<dbReference type="PANTHER" id="PTHR30349:SF41">
    <property type="entry name" value="INTEGRASE_RECOMBINASE PROTEIN MJ0367-RELATED"/>
    <property type="match status" value="1"/>
</dbReference>
<dbReference type="Gene3D" id="1.10.443.10">
    <property type="entry name" value="Intergrase catalytic core"/>
    <property type="match status" value="1"/>
</dbReference>
<dbReference type="InterPro" id="IPR010998">
    <property type="entry name" value="Integrase_recombinase_N"/>
</dbReference>
<dbReference type="EMBL" id="JBHPBY010000325">
    <property type="protein sequence ID" value="MFC1852524.1"/>
    <property type="molecule type" value="Genomic_DNA"/>
</dbReference>
<evidence type="ECO:0000259" key="5">
    <source>
        <dbReference type="PROSITE" id="PS51898"/>
    </source>
</evidence>
<feature type="domain" description="Tyr recombinase" evidence="5">
    <location>
        <begin position="121"/>
        <end position="305"/>
    </location>
</feature>
<proteinExistence type="inferred from homology"/>
<dbReference type="NCBIfam" id="NF002331">
    <property type="entry name" value="PRK01287.1"/>
    <property type="match status" value="1"/>
</dbReference>
<organism evidence="7 8">
    <name type="scientific">candidate division CSSED10-310 bacterium</name>
    <dbReference type="NCBI Taxonomy" id="2855610"/>
    <lineage>
        <taxon>Bacteria</taxon>
        <taxon>Bacteria division CSSED10-310</taxon>
    </lineage>
</organism>
<evidence type="ECO:0000256" key="1">
    <source>
        <dbReference type="ARBA" id="ARBA00008857"/>
    </source>
</evidence>
<evidence type="ECO:0000259" key="6">
    <source>
        <dbReference type="PROSITE" id="PS51900"/>
    </source>
</evidence>
<evidence type="ECO:0000313" key="7">
    <source>
        <dbReference type="EMBL" id="MFC1852524.1"/>
    </source>
</evidence>
<dbReference type="CDD" id="cd00798">
    <property type="entry name" value="INT_XerDC_C"/>
    <property type="match status" value="1"/>
</dbReference>
<keyword evidence="2 4" id="KW-0238">DNA-binding</keyword>
<dbReference type="InterPro" id="IPR013762">
    <property type="entry name" value="Integrase-like_cat_sf"/>
</dbReference>
<gene>
    <name evidence="7" type="primary">xerC</name>
    <name evidence="7" type="ORF">ACFL27_20195</name>
</gene>
<reference evidence="7 8" key="1">
    <citation type="submission" date="2024-09" db="EMBL/GenBank/DDBJ databases">
        <title>Laminarin stimulates single cell rates of sulfate reduction while oxygen inhibits transcriptomic activity in coastal marine sediment.</title>
        <authorList>
            <person name="Lindsay M."/>
            <person name="Orcutt B."/>
            <person name="Emerson D."/>
            <person name="Stepanauskas R."/>
            <person name="D'Angelo T."/>
        </authorList>
    </citation>
    <scope>NUCLEOTIDE SEQUENCE [LARGE SCALE GENOMIC DNA]</scope>
    <source>
        <strain evidence="7">SAG AM-311-K15</strain>
    </source>
</reference>
<dbReference type="Pfam" id="PF00589">
    <property type="entry name" value="Phage_integrase"/>
    <property type="match status" value="1"/>
</dbReference>
<dbReference type="PROSITE" id="PS51898">
    <property type="entry name" value="TYR_RECOMBINASE"/>
    <property type="match status" value="1"/>
</dbReference>
<sequence>MNDLLRNDPLTTYIRKFLTWLEVAHYSPRTVLARRKQLVLFKNWCFERYIDTPFEVDRRTVEQYRRFLFYKRKKDGTPLAVGSQCTFLVGVRVFFSWLAKNNHILYNPTSELELPKLERMLPRSVLSVAEVDQIMDQPDVTTALGIRDRAILETLYSSGIRRLEIVNLGVNDVDLDKGVLFIRQGKGNRDRVVPIGSRSCSWIEKYLHEVRPYYLRDMDLKVLFLTVSGRSFHPDIVTRMIRDYVKQAGIDCGGACHLFRHSMATSMLENGADIRHIQLILGHASLNTTQIYTKVSILKLKEVHSKTHPARLKRDQA</sequence>
<comment type="caution">
    <text evidence="7">The sequence shown here is derived from an EMBL/GenBank/DDBJ whole genome shotgun (WGS) entry which is preliminary data.</text>
</comment>
<name>A0ABV6Z293_UNCC1</name>
<dbReference type="Gene3D" id="1.10.150.130">
    <property type="match status" value="1"/>
</dbReference>